<dbReference type="PANTHER" id="PTHR11963">
    <property type="entry name" value="LEUCINE AMINOPEPTIDASE-RELATED"/>
    <property type="match status" value="1"/>
</dbReference>
<keyword evidence="4" id="KW-0378">Hydrolase</keyword>
<evidence type="ECO:0000313" key="8">
    <source>
        <dbReference type="Proteomes" id="UP000054107"/>
    </source>
</evidence>
<dbReference type="PRINTS" id="PR00481">
    <property type="entry name" value="LAMNOPPTDASE"/>
</dbReference>
<evidence type="ECO:0000259" key="6">
    <source>
        <dbReference type="PROSITE" id="PS00631"/>
    </source>
</evidence>
<keyword evidence="8" id="KW-1185">Reference proteome</keyword>
<feature type="domain" description="Cytosol aminopeptidase" evidence="6">
    <location>
        <begin position="367"/>
        <end position="374"/>
    </location>
</feature>
<evidence type="ECO:0000256" key="1">
    <source>
        <dbReference type="ARBA" id="ARBA00009528"/>
    </source>
</evidence>
<accession>A0A0B7NRU3</accession>
<feature type="region of interest" description="Disordered" evidence="5">
    <location>
        <begin position="466"/>
        <end position="486"/>
    </location>
</feature>
<dbReference type="EMBL" id="LN733769">
    <property type="protein sequence ID" value="CEP18240.1"/>
    <property type="molecule type" value="Genomic_DNA"/>
</dbReference>
<proteinExistence type="inferred from homology"/>
<dbReference type="GO" id="GO:0006508">
    <property type="term" value="P:proteolysis"/>
    <property type="evidence" value="ECO:0007669"/>
    <property type="project" value="UniProtKB-KW"/>
</dbReference>
<evidence type="ECO:0000256" key="3">
    <source>
        <dbReference type="ARBA" id="ARBA00022670"/>
    </source>
</evidence>
<protein>
    <recommendedName>
        <fullName evidence="6">Cytosol aminopeptidase domain-containing protein</fullName>
    </recommendedName>
</protein>
<evidence type="ECO:0000313" key="7">
    <source>
        <dbReference type="EMBL" id="CEP18240.1"/>
    </source>
</evidence>
<dbReference type="STRING" id="35722.A0A0B7NRU3"/>
<dbReference type="PROSITE" id="PS00631">
    <property type="entry name" value="CYTOSOL_AP"/>
    <property type="match status" value="1"/>
</dbReference>
<dbReference type="InterPro" id="IPR000819">
    <property type="entry name" value="Peptidase_M17_C"/>
</dbReference>
<evidence type="ECO:0000256" key="4">
    <source>
        <dbReference type="ARBA" id="ARBA00022801"/>
    </source>
</evidence>
<keyword evidence="3" id="KW-0645">Protease</keyword>
<dbReference type="AlphaFoldDB" id="A0A0B7NRU3"/>
<dbReference type="SUPFAM" id="SSF53187">
    <property type="entry name" value="Zn-dependent exopeptidases"/>
    <property type="match status" value="1"/>
</dbReference>
<feature type="compositionally biased region" description="Polar residues" evidence="5">
    <location>
        <begin position="475"/>
        <end position="486"/>
    </location>
</feature>
<dbReference type="InterPro" id="IPR011356">
    <property type="entry name" value="Leucine_aapep/pepB"/>
</dbReference>
<dbReference type="GO" id="GO:0070006">
    <property type="term" value="F:metalloaminopeptidase activity"/>
    <property type="evidence" value="ECO:0007669"/>
    <property type="project" value="InterPro"/>
</dbReference>
<reference evidence="7 8" key="1">
    <citation type="submission" date="2014-09" db="EMBL/GenBank/DDBJ databases">
        <authorList>
            <person name="Ellenberger Sabrina"/>
        </authorList>
    </citation>
    <scope>NUCLEOTIDE SEQUENCE [LARGE SCALE GENOMIC DNA]</scope>
    <source>
        <strain evidence="7 8">CBS 412.66</strain>
    </source>
</reference>
<dbReference type="GO" id="GO:0005737">
    <property type="term" value="C:cytoplasm"/>
    <property type="evidence" value="ECO:0007669"/>
    <property type="project" value="InterPro"/>
</dbReference>
<keyword evidence="2" id="KW-0031">Aminopeptidase</keyword>
<gene>
    <name evidence="7" type="primary">PARPA_12542.1 scaffold 45109</name>
</gene>
<name>A0A0B7NRU3_9FUNG</name>
<comment type="similarity">
    <text evidence="1">Belongs to the peptidase M17 family.</text>
</comment>
<organism evidence="7 8">
    <name type="scientific">Parasitella parasitica</name>
    <dbReference type="NCBI Taxonomy" id="35722"/>
    <lineage>
        <taxon>Eukaryota</taxon>
        <taxon>Fungi</taxon>
        <taxon>Fungi incertae sedis</taxon>
        <taxon>Mucoromycota</taxon>
        <taxon>Mucoromycotina</taxon>
        <taxon>Mucoromycetes</taxon>
        <taxon>Mucorales</taxon>
        <taxon>Mucorineae</taxon>
        <taxon>Mucoraceae</taxon>
        <taxon>Parasitella</taxon>
    </lineage>
</organism>
<dbReference type="Proteomes" id="UP000054107">
    <property type="component" value="Unassembled WGS sequence"/>
</dbReference>
<dbReference type="Pfam" id="PF00883">
    <property type="entry name" value="Peptidase_M17"/>
    <property type="match status" value="1"/>
</dbReference>
<dbReference type="PANTHER" id="PTHR11963:SF48">
    <property type="entry name" value="DIPEPTIDASE B, ISOFORM A"/>
    <property type="match status" value="1"/>
</dbReference>
<sequence length="550" mass="59943">MELPKLELLSHNDKLAETLEQSQGSYDGLIVVFTDKQALKSIVPSIHQKHVELDATFGESLQLILPDDAQPHKRILLAPTGSLYNDFDDVRRYKDIAYSAGAQALKIGMTSPLVCFADEPTAASESHWTFDASSDYSHFVGVTLLGLLESSFEPIDVRQSASVKIKAFERVGLVSSMPQDQHDGLIKLVSAVEAGRRVCKDIGNPDPEIMSPINIAKYIQEQFKNVDNVKVSVIEDIEYIKKNYPLAHAVTRASLAVERHHPRFVKFEYVSPNQSKVKENLFFVGKGVTYDTGGADIKCSGHMRDMSRDKCGAAAVAGFFKTISMLAPEKVNVSGGLALVRNSVGPDMYVSDEVISARSGKRVLVGNTDAEGRMVMTDLLCEFKERVLANKKDNTPASSAPSLLFTCATLTGHAIRAYDGYGITLDNGFARKNRVSKRVHDAGHLLADPFEISTLRREDVTCVRPGRSSEDLVSANDQPSTMTNRGHQYPAGFMLQASGLDKYGLDNKEISIGYTHLDVAGSAETTGAVAWSLPRVTGSPVVALTGAFLL</sequence>
<dbReference type="Gene3D" id="3.40.630.10">
    <property type="entry name" value="Zn peptidases"/>
    <property type="match status" value="1"/>
</dbReference>
<evidence type="ECO:0000256" key="2">
    <source>
        <dbReference type="ARBA" id="ARBA00022438"/>
    </source>
</evidence>
<dbReference type="OrthoDB" id="412814at2759"/>
<dbReference type="GO" id="GO:0030145">
    <property type="term" value="F:manganese ion binding"/>
    <property type="evidence" value="ECO:0007669"/>
    <property type="project" value="InterPro"/>
</dbReference>
<evidence type="ECO:0000256" key="5">
    <source>
        <dbReference type="SAM" id="MobiDB-lite"/>
    </source>
</evidence>